<dbReference type="PANTHER" id="PTHR33127:SF5">
    <property type="entry name" value="TRANSMEMBRANE PROTEIN"/>
    <property type="match status" value="1"/>
</dbReference>
<evidence type="ECO:0000313" key="4">
    <source>
        <dbReference type="Proteomes" id="UP000836841"/>
    </source>
</evidence>
<dbReference type="Proteomes" id="UP000836841">
    <property type="component" value="Chromosome 3"/>
</dbReference>
<dbReference type="InterPro" id="IPR011043">
    <property type="entry name" value="Gal_Oxase/kelch_b-propeller"/>
</dbReference>
<dbReference type="Gene3D" id="1.20.1280.50">
    <property type="match status" value="1"/>
</dbReference>
<evidence type="ECO:0000259" key="2">
    <source>
        <dbReference type="PROSITE" id="PS50181"/>
    </source>
</evidence>
<dbReference type="InterPro" id="IPR001810">
    <property type="entry name" value="F-box_dom"/>
</dbReference>
<dbReference type="InterPro" id="IPR005174">
    <property type="entry name" value="KIB1-4_b-propeller"/>
</dbReference>
<protein>
    <recommendedName>
        <fullName evidence="2">F-box domain-containing protein</fullName>
    </recommendedName>
</protein>
<dbReference type="PROSITE" id="PS50181">
    <property type="entry name" value="FBOX"/>
    <property type="match status" value="1"/>
</dbReference>
<dbReference type="EMBL" id="OU466859">
    <property type="protein sequence ID" value="CAH2051458.1"/>
    <property type="molecule type" value="Genomic_DNA"/>
</dbReference>
<dbReference type="SUPFAM" id="SSF81383">
    <property type="entry name" value="F-box domain"/>
    <property type="match status" value="2"/>
</dbReference>
<sequence>MRTCRRTDTAATPASLLPETLTIKPIVQAPSKKTRGSKTKKKCVTGFWDLKIPSELLQDILSRLGPKANIQASVVCKAWFEAAVSVRKFLPLPWAFYPLSQDGDYILFDPSTSQTHKHNCPDLKGHEALSGSRDGWLLVATRIATSNNSSSKRPLQRQLVVWWSPSHKKSKRLSFVISTWRPGETVWTNHRYENRCTGVWENCVFSNGVFYALSKCAVLGIFDPCKATWDVLQVKSWPNCDYCQIELFLMEHGGNIFVLSTRRYTYDQKSVFKLNLEGMIWEEKSEICGMTVLARYIELGVVSLQRSCCLSAKERNGRCPSTNELASLYYSLFGEKNSRPPTSTSFSNRIAWVDPPHNNVNFWEIMITGRRTYTAATPASLLPETLTIKPNGQAPSKKARGNHGSKKKKKCVTGSWDLNIPTELLQEILSRLGPKDNIHASVVCKTWFEAAVSVRRFQPLPWLFYPSEEDGDYILFNPSRSQKYKQNSPELKGQELISYSRDGWLLVVEDKHSKSGFFLNPFTREHISLPNRPPFFSGHCLAFSAAPTSTSCLVASFTQKRKRHLVIATWRPGETKWTIHRYPTTSSSGRWNKCVFSNGVFYALSDCGFLGVFDPCKATWNVRPVKPWDCAAFCDIDFSRSVLLMEHDGNIFVMSGERGNNNRSVFKLNQERMVWEEKSEEVCGLTVFATYAASITGSCSYPSTNGLLSVYYSLVDDKSSRSPTTTSLPHRVAWVDPPHDNVNL</sequence>
<gene>
    <name evidence="3" type="ORF">TAV2_LOCUS11442</name>
</gene>
<feature type="compositionally biased region" description="Basic residues" evidence="1">
    <location>
        <begin position="397"/>
        <end position="409"/>
    </location>
</feature>
<dbReference type="Pfam" id="PF00646">
    <property type="entry name" value="F-box"/>
    <property type="match status" value="1"/>
</dbReference>
<dbReference type="PANTHER" id="PTHR33127">
    <property type="entry name" value="TRANSMEMBRANE PROTEIN"/>
    <property type="match status" value="1"/>
</dbReference>
<proteinExistence type="predicted"/>
<dbReference type="Pfam" id="PF12937">
    <property type="entry name" value="F-box-like"/>
    <property type="match status" value="1"/>
</dbReference>
<dbReference type="CDD" id="cd09917">
    <property type="entry name" value="F-box_SF"/>
    <property type="match status" value="1"/>
</dbReference>
<reference evidence="3 4" key="1">
    <citation type="submission" date="2022-03" db="EMBL/GenBank/DDBJ databases">
        <authorList>
            <person name="Nunn A."/>
            <person name="Chopra R."/>
            <person name="Nunn A."/>
            <person name="Contreras Garrido A."/>
        </authorList>
    </citation>
    <scope>NUCLEOTIDE SEQUENCE [LARGE SCALE GENOMIC DNA]</scope>
</reference>
<feature type="domain" description="F-box" evidence="2">
    <location>
        <begin position="414"/>
        <end position="460"/>
    </location>
</feature>
<dbReference type="InterPro" id="IPR036047">
    <property type="entry name" value="F-box-like_dom_sf"/>
</dbReference>
<evidence type="ECO:0000256" key="1">
    <source>
        <dbReference type="SAM" id="MobiDB-lite"/>
    </source>
</evidence>
<dbReference type="SUPFAM" id="SSF50965">
    <property type="entry name" value="Galactose oxidase, central domain"/>
    <property type="match status" value="1"/>
</dbReference>
<dbReference type="Pfam" id="PF03478">
    <property type="entry name" value="Beta-prop_KIB1-4"/>
    <property type="match status" value="2"/>
</dbReference>
<accession>A0AAU9RZY6</accession>
<keyword evidence="4" id="KW-1185">Reference proteome</keyword>
<organism evidence="3 4">
    <name type="scientific">Thlaspi arvense</name>
    <name type="common">Field penny-cress</name>
    <dbReference type="NCBI Taxonomy" id="13288"/>
    <lineage>
        <taxon>Eukaryota</taxon>
        <taxon>Viridiplantae</taxon>
        <taxon>Streptophyta</taxon>
        <taxon>Embryophyta</taxon>
        <taxon>Tracheophyta</taxon>
        <taxon>Spermatophyta</taxon>
        <taxon>Magnoliopsida</taxon>
        <taxon>eudicotyledons</taxon>
        <taxon>Gunneridae</taxon>
        <taxon>Pentapetalae</taxon>
        <taxon>rosids</taxon>
        <taxon>malvids</taxon>
        <taxon>Brassicales</taxon>
        <taxon>Brassicaceae</taxon>
        <taxon>Thlaspideae</taxon>
        <taxon>Thlaspi</taxon>
    </lineage>
</organism>
<evidence type="ECO:0000313" key="3">
    <source>
        <dbReference type="EMBL" id="CAH2051458.1"/>
    </source>
</evidence>
<name>A0AAU9RZY6_THLAR</name>
<dbReference type="AlphaFoldDB" id="A0AAU9RZY6"/>
<feature type="region of interest" description="Disordered" evidence="1">
    <location>
        <begin position="386"/>
        <end position="409"/>
    </location>
</feature>
<dbReference type="SMART" id="SM00256">
    <property type="entry name" value="FBOX"/>
    <property type="match status" value="2"/>
</dbReference>